<dbReference type="InterPro" id="IPR009825">
    <property type="entry name" value="ECF_substrate-spec-like"/>
</dbReference>
<dbReference type="GO" id="GO:0016020">
    <property type="term" value="C:membrane"/>
    <property type="evidence" value="ECO:0007669"/>
    <property type="project" value="InterPro"/>
</dbReference>
<evidence type="ECO:0000256" key="1">
    <source>
        <dbReference type="SAM" id="Phobius"/>
    </source>
</evidence>
<sequence>MKKGKMSIKEMAYYAILIALNVVLTRVGSIRIGGGGVEIVRIGFGGYPIIFAGLVFGPLAGGIVGTIGDIIGHFASPMGPYMPHFTMTAALTGIIPGLIMMLFKEPKNSFWKLTVAIGVGQIVTSIFLVPYFMKTLFSVPMITTVPGRVIGQAVHIPLYAFITREIQKRLSVIYAGNY</sequence>
<reference evidence="2" key="1">
    <citation type="submission" date="2022-07" db="EMBL/GenBank/DDBJ databases">
        <title>Enhanced cultured diversity of the mouse gut microbiota enables custom-made synthetic communities.</title>
        <authorList>
            <person name="Afrizal A."/>
        </authorList>
    </citation>
    <scope>NUCLEOTIDE SEQUENCE</scope>
    <source>
        <strain evidence="2">DSM 29482</strain>
    </source>
</reference>
<dbReference type="AlphaFoldDB" id="A0A9X2MJ21"/>
<dbReference type="OrthoDB" id="4624at2"/>
<accession>A0A9X2MJ21</accession>
<gene>
    <name evidence="2" type="ORF">NSA23_12525</name>
</gene>
<dbReference type="NCBIfam" id="TIGR04518">
    <property type="entry name" value="ECF_S_folT_fam"/>
    <property type="match status" value="1"/>
</dbReference>
<proteinExistence type="predicted"/>
<dbReference type="Gene3D" id="1.10.1760.20">
    <property type="match status" value="1"/>
</dbReference>
<evidence type="ECO:0000313" key="3">
    <source>
        <dbReference type="Proteomes" id="UP001142078"/>
    </source>
</evidence>
<protein>
    <submittedName>
        <fullName evidence="2">Folate family ECF transporter S component</fullName>
    </submittedName>
</protein>
<feature type="transmembrane region" description="Helical" evidence="1">
    <location>
        <begin position="12"/>
        <end position="29"/>
    </location>
</feature>
<dbReference type="RefSeq" id="WP_042678558.1">
    <property type="nucleotide sequence ID" value="NZ_CABKTM010000006.1"/>
</dbReference>
<feature type="transmembrane region" description="Helical" evidence="1">
    <location>
        <begin position="109"/>
        <end position="132"/>
    </location>
</feature>
<feature type="transmembrane region" description="Helical" evidence="1">
    <location>
        <begin position="84"/>
        <end position="103"/>
    </location>
</feature>
<comment type="caution">
    <text evidence="2">The sequence shown here is derived from an EMBL/GenBank/DDBJ whole genome shotgun (WGS) entry which is preliminary data.</text>
</comment>
<name>A0A9X2MJ21_9FIRM</name>
<dbReference type="InterPro" id="IPR030949">
    <property type="entry name" value="ECF_S_folate_fam"/>
</dbReference>
<keyword evidence="3" id="KW-1185">Reference proteome</keyword>
<keyword evidence="1" id="KW-0812">Transmembrane</keyword>
<feature type="transmembrane region" description="Helical" evidence="1">
    <location>
        <begin position="49"/>
        <end position="72"/>
    </location>
</feature>
<dbReference type="EMBL" id="JANJZL010000010">
    <property type="protein sequence ID" value="MCR2044930.1"/>
    <property type="molecule type" value="Genomic_DNA"/>
</dbReference>
<evidence type="ECO:0000313" key="2">
    <source>
        <dbReference type="EMBL" id="MCR2044930.1"/>
    </source>
</evidence>
<keyword evidence="1" id="KW-1133">Transmembrane helix</keyword>
<dbReference type="Proteomes" id="UP001142078">
    <property type="component" value="Unassembled WGS sequence"/>
</dbReference>
<keyword evidence="1" id="KW-0472">Membrane</keyword>
<organism evidence="2 3">
    <name type="scientific">Anaerosalibacter massiliensis</name>
    <dbReference type="NCBI Taxonomy" id="1347392"/>
    <lineage>
        <taxon>Bacteria</taxon>
        <taxon>Bacillati</taxon>
        <taxon>Bacillota</taxon>
        <taxon>Tissierellia</taxon>
        <taxon>Tissierellales</taxon>
        <taxon>Sporanaerobacteraceae</taxon>
        <taxon>Anaerosalibacter</taxon>
    </lineage>
</organism>
<dbReference type="Pfam" id="PF07155">
    <property type="entry name" value="ECF-ribofla_trS"/>
    <property type="match status" value="1"/>
</dbReference>